<evidence type="ECO:0000313" key="2">
    <source>
        <dbReference type="Proteomes" id="UP000053825"/>
    </source>
</evidence>
<evidence type="ECO:0000313" key="1">
    <source>
        <dbReference type="EMBL" id="KOC61209.1"/>
    </source>
</evidence>
<gene>
    <name evidence="1" type="ORF">WH47_06695</name>
</gene>
<proteinExistence type="predicted"/>
<reference evidence="1 2" key="1">
    <citation type="submission" date="2015-07" db="EMBL/GenBank/DDBJ databases">
        <title>The genome of Habropoda laboriosa.</title>
        <authorList>
            <person name="Pan H."/>
            <person name="Kapheim K."/>
        </authorList>
    </citation>
    <scope>NUCLEOTIDE SEQUENCE [LARGE SCALE GENOMIC DNA]</scope>
    <source>
        <strain evidence="1">0110345459</strain>
    </source>
</reference>
<sequence>MILEIPGEGGAAKADALAAKMLEVVGGPDIKIARPSKKLEIRITGLDDSVTSKEVAVDVSSAGQCPEGEVMVVEIRFSPYRIGACWAKCPLTAARKIVSTGRIQISWLQPNKNPNVT</sequence>
<accession>A0A0L7QRN3</accession>
<protein>
    <submittedName>
        <fullName evidence="1">Uncharacterized protein</fullName>
    </submittedName>
</protein>
<organism evidence="1 2">
    <name type="scientific">Habropoda laboriosa</name>
    <dbReference type="NCBI Taxonomy" id="597456"/>
    <lineage>
        <taxon>Eukaryota</taxon>
        <taxon>Metazoa</taxon>
        <taxon>Ecdysozoa</taxon>
        <taxon>Arthropoda</taxon>
        <taxon>Hexapoda</taxon>
        <taxon>Insecta</taxon>
        <taxon>Pterygota</taxon>
        <taxon>Neoptera</taxon>
        <taxon>Endopterygota</taxon>
        <taxon>Hymenoptera</taxon>
        <taxon>Apocrita</taxon>
        <taxon>Aculeata</taxon>
        <taxon>Apoidea</taxon>
        <taxon>Anthophila</taxon>
        <taxon>Apidae</taxon>
        <taxon>Habropoda</taxon>
    </lineage>
</organism>
<dbReference type="STRING" id="597456.A0A0L7QRN3"/>
<dbReference type="Proteomes" id="UP000053825">
    <property type="component" value="Unassembled WGS sequence"/>
</dbReference>
<dbReference type="EMBL" id="KQ414778">
    <property type="protein sequence ID" value="KOC61209.1"/>
    <property type="molecule type" value="Genomic_DNA"/>
</dbReference>
<name>A0A0L7QRN3_9HYME</name>
<dbReference type="AlphaFoldDB" id="A0A0L7QRN3"/>
<keyword evidence="2" id="KW-1185">Reference proteome</keyword>